<dbReference type="VEuPathDB" id="FungiDB:BO71DRAFT_339995"/>
<evidence type="ECO:0000313" key="2">
    <source>
        <dbReference type="Proteomes" id="UP000247810"/>
    </source>
</evidence>
<accession>A0A319CRN2</accession>
<dbReference type="Gene3D" id="3.80.10.10">
    <property type="entry name" value="Ribonuclease Inhibitor"/>
    <property type="match status" value="1"/>
</dbReference>
<dbReference type="Proteomes" id="UP000247810">
    <property type="component" value="Unassembled WGS sequence"/>
</dbReference>
<dbReference type="SUPFAM" id="SSF52047">
    <property type="entry name" value="RNI-like"/>
    <property type="match status" value="1"/>
</dbReference>
<dbReference type="PANTHER" id="PTHR38926">
    <property type="entry name" value="F-BOX DOMAIN CONTAINING PROTEIN, EXPRESSED"/>
    <property type="match status" value="1"/>
</dbReference>
<dbReference type="PANTHER" id="PTHR38926:SF72">
    <property type="entry name" value="IM:7136021-RELATED"/>
    <property type="match status" value="1"/>
</dbReference>
<sequence>MDFALPGDVLYIIVDILGDEKDYNSLFQCAIASKWLTEHSLAVLYKLCDTSPVRGGGTEDEQSEQDPTIRKWALLWRSIILSTLDQTFLPYYSYVRYLDLDDFGDLLRDPGFTTKTKEDFFTPELLDFVSHDYQSKGNKRLRSSRVYPDNDWIKVKVGTVPPETLSGWLDGLPLLQSLTIWSGDALSQHAGDKLRNHCPDFKQLTIYGWKDDPPKSAEADSEVFLNELRPDTVEYFEVLSFSQLGPRSIKALGSHLNSLTELKLTSLTVETIAELSSLTAPPALKVLVLTDSVPAVRDESFFATITQVAEWICTCKSLRRLELRQFVDDAVLLSQILADEGLRLTTLSLAGYGMAGSREFHEALACQRTLQNLYLRGEGGDLPIDNELLVQAIAQLNDLRELELKDISDGFTPDHVMALTPYLPHLERLWISGDFFDDGALTAFLCLPKLQSLAIHAFSKFTADGILGFVAQLGPGNRGFNLTILNAVDSTLTEEAQTVIRDTLKVSLDGSFDYGLAQEEYSDEDSDEMSE</sequence>
<protein>
    <recommendedName>
        <fullName evidence="3">F-box domain-containing protein</fullName>
    </recommendedName>
</protein>
<keyword evidence="2" id="KW-1185">Reference proteome</keyword>
<name>A0A319CRN2_9EURO</name>
<reference evidence="1 2" key="1">
    <citation type="submission" date="2018-02" db="EMBL/GenBank/DDBJ databases">
        <title>The genomes of Aspergillus section Nigri reveals drivers in fungal speciation.</title>
        <authorList>
            <consortium name="DOE Joint Genome Institute"/>
            <person name="Vesth T.C."/>
            <person name="Nybo J."/>
            <person name="Theobald S."/>
            <person name="Brandl J."/>
            <person name="Frisvad J.C."/>
            <person name="Nielsen K.F."/>
            <person name="Lyhne E.K."/>
            <person name="Kogle M.E."/>
            <person name="Kuo A."/>
            <person name="Riley R."/>
            <person name="Clum A."/>
            <person name="Nolan M."/>
            <person name="Lipzen A."/>
            <person name="Salamov A."/>
            <person name="Henrissat B."/>
            <person name="Wiebenga A."/>
            <person name="De vries R.P."/>
            <person name="Grigoriev I.V."/>
            <person name="Mortensen U.H."/>
            <person name="Andersen M.R."/>
            <person name="Baker S.E."/>
        </authorList>
    </citation>
    <scope>NUCLEOTIDE SEQUENCE [LARGE SCALE GENOMIC DNA]</scope>
    <source>
        <strain evidence="1 2">CBS 707.79</strain>
    </source>
</reference>
<dbReference type="AlphaFoldDB" id="A0A319CRN2"/>
<dbReference type="OrthoDB" id="10028886at2759"/>
<gene>
    <name evidence="1" type="ORF">BO71DRAFT_339995</name>
</gene>
<organism evidence="1 2">
    <name type="scientific">Aspergillus ellipticus CBS 707.79</name>
    <dbReference type="NCBI Taxonomy" id="1448320"/>
    <lineage>
        <taxon>Eukaryota</taxon>
        <taxon>Fungi</taxon>
        <taxon>Dikarya</taxon>
        <taxon>Ascomycota</taxon>
        <taxon>Pezizomycotina</taxon>
        <taxon>Eurotiomycetes</taxon>
        <taxon>Eurotiomycetidae</taxon>
        <taxon>Eurotiales</taxon>
        <taxon>Aspergillaceae</taxon>
        <taxon>Aspergillus</taxon>
        <taxon>Aspergillus subgen. Circumdati</taxon>
    </lineage>
</organism>
<proteinExistence type="predicted"/>
<evidence type="ECO:0008006" key="3">
    <source>
        <dbReference type="Google" id="ProtNLM"/>
    </source>
</evidence>
<dbReference type="EMBL" id="KZ826151">
    <property type="protein sequence ID" value="PYH87914.1"/>
    <property type="molecule type" value="Genomic_DNA"/>
</dbReference>
<dbReference type="InterPro" id="IPR032675">
    <property type="entry name" value="LRR_dom_sf"/>
</dbReference>
<evidence type="ECO:0000313" key="1">
    <source>
        <dbReference type="EMBL" id="PYH87914.1"/>
    </source>
</evidence>
<dbReference type="STRING" id="1448320.A0A319CRN2"/>